<name>A0A9D4LEY8_DREPO</name>
<evidence type="ECO:0000313" key="3">
    <source>
        <dbReference type="Proteomes" id="UP000828390"/>
    </source>
</evidence>
<evidence type="ECO:0000256" key="1">
    <source>
        <dbReference type="SAM" id="MobiDB-lite"/>
    </source>
</evidence>
<dbReference type="EMBL" id="JAIWYP010000003">
    <property type="protein sequence ID" value="KAH3857392.1"/>
    <property type="molecule type" value="Genomic_DNA"/>
</dbReference>
<sequence>MFYGLPRGIDPNTVQLPTVEKKSPTQTTGAVPGSESTDLTIIPKHSSSSSSSSSNTSGRTDEKTDGKTLGWTEGWTEGRTDKPKQYPLAYGVDNKAIDALRVCQQEACKLHDSMRCLHNTFFVSVVIMKCYVLLPLSEQSKLVQTQEAAFTTWAPNTLPDGQTERRTERRKDGRKDGQKDGRTSQNNIPPPMAGIIRQ</sequence>
<protein>
    <submittedName>
        <fullName evidence="2">Uncharacterized protein</fullName>
    </submittedName>
</protein>
<comment type="caution">
    <text evidence="2">The sequence shown here is derived from an EMBL/GenBank/DDBJ whole genome shotgun (WGS) entry which is preliminary data.</text>
</comment>
<evidence type="ECO:0000313" key="2">
    <source>
        <dbReference type="EMBL" id="KAH3857392.1"/>
    </source>
</evidence>
<feature type="compositionally biased region" description="Polar residues" evidence="1">
    <location>
        <begin position="24"/>
        <end position="39"/>
    </location>
</feature>
<reference evidence="2" key="1">
    <citation type="journal article" date="2019" name="bioRxiv">
        <title>The Genome of the Zebra Mussel, Dreissena polymorpha: A Resource for Invasive Species Research.</title>
        <authorList>
            <person name="McCartney M.A."/>
            <person name="Auch B."/>
            <person name="Kono T."/>
            <person name="Mallez S."/>
            <person name="Zhang Y."/>
            <person name="Obille A."/>
            <person name="Becker A."/>
            <person name="Abrahante J.E."/>
            <person name="Garbe J."/>
            <person name="Badalamenti J.P."/>
            <person name="Herman A."/>
            <person name="Mangelson H."/>
            <person name="Liachko I."/>
            <person name="Sullivan S."/>
            <person name="Sone E.D."/>
            <person name="Koren S."/>
            <person name="Silverstein K.A.T."/>
            <person name="Beckman K.B."/>
            <person name="Gohl D.M."/>
        </authorList>
    </citation>
    <scope>NUCLEOTIDE SEQUENCE</scope>
    <source>
        <strain evidence="2">Duluth1</strain>
        <tissue evidence="2">Whole animal</tissue>
    </source>
</reference>
<reference evidence="2" key="2">
    <citation type="submission" date="2020-11" db="EMBL/GenBank/DDBJ databases">
        <authorList>
            <person name="McCartney M.A."/>
            <person name="Auch B."/>
            <person name="Kono T."/>
            <person name="Mallez S."/>
            <person name="Becker A."/>
            <person name="Gohl D.M."/>
            <person name="Silverstein K.A.T."/>
            <person name="Koren S."/>
            <person name="Bechman K.B."/>
            <person name="Herman A."/>
            <person name="Abrahante J.E."/>
            <person name="Garbe J."/>
        </authorList>
    </citation>
    <scope>NUCLEOTIDE SEQUENCE</scope>
    <source>
        <strain evidence="2">Duluth1</strain>
        <tissue evidence="2">Whole animal</tissue>
    </source>
</reference>
<organism evidence="2 3">
    <name type="scientific">Dreissena polymorpha</name>
    <name type="common">Zebra mussel</name>
    <name type="synonym">Mytilus polymorpha</name>
    <dbReference type="NCBI Taxonomy" id="45954"/>
    <lineage>
        <taxon>Eukaryota</taxon>
        <taxon>Metazoa</taxon>
        <taxon>Spiralia</taxon>
        <taxon>Lophotrochozoa</taxon>
        <taxon>Mollusca</taxon>
        <taxon>Bivalvia</taxon>
        <taxon>Autobranchia</taxon>
        <taxon>Heteroconchia</taxon>
        <taxon>Euheterodonta</taxon>
        <taxon>Imparidentia</taxon>
        <taxon>Neoheterodontei</taxon>
        <taxon>Myida</taxon>
        <taxon>Dreissenoidea</taxon>
        <taxon>Dreissenidae</taxon>
        <taxon>Dreissena</taxon>
    </lineage>
</organism>
<dbReference type="AlphaFoldDB" id="A0A9D4LEY8"/>
<dbReference type="Proteomes" id="UP000828390">
    <property type="component" value="Unassembled WGS sequence"/>
</dbReference>
<gene>
    <name evidence="2" type="ORF">DPMN_099999</name>
</gene>
<proteinExistence type="predicted"/>
<accession>A0A9D4LEY8</accession>
<feature type="compositionally biased region" description="Basic and acidic residues" evidence="1">
    <location>
        <begin position="162"/>
        <end position="182"/>
    </location>
</feature>
<keyword evidence="3" id="KW-1185">Reference proteome</keyword>
<feature type="region of interest" description="Disordered" evidence="1">
    <location>
        <begin position="154"/>
        <end position="198"/>
    </location>
</feature>
<feature type="region of interest" description="Disordered" evidence="1">
    <location>
        <begin position="1"/>
        <end position="78"/>
    </location>
</feature>